<evidence type="ECO:0000313" key="5">
    <source>
        <dbReference type="EMBL" id="KAK8029464.1"/>
    </source>
</evidence>
<dbReference type="Gene3D" id="3.40.50.300">
    <property type="entry name" value="P-loop containing nucleotide triphosphate hydrolases"/>
    <property type="match status" value="1"/>
</dbReference>
<comment type="caution">
    <text evidence="5">The sequence shown here is derived from an EMBL/GenBank/DDBJ whole genome shotgun (WGS) entry which is preliminary data.</text>
</comment>
<comment type="catalytic activity">
    <reaction evidence="4">
        <text>GTP + H2O = GDP + phosphate + H(+)</text>
        <dbReference type="Rhea" id="RHEA:19669"/>
        <dbReference type="ChEBI" id="CHEBI:15377"/>
        <dbReference type="ChEBI" id="CHEBI:15378"/>
        <dbReference type="ChEBI" id="CHEBI:37565"/>
        <dbReference type="ChEBI" id="CHEBI:43474"/>
        <dbReference type="ChEBI" id="CHEBI:58189"/>
        <dbReference type="EC" id="3.6.5.2"/>
    </reaction>
</comment>
<dbReference type="Pfam" id="PF00071">
    <property type="entry name" value="Ras"/>
    <property type="match status" value="1"/>
</dbReference>
<dbReference type="InterPro" id="IPR051065">
    <property type="entry name" value="Ras-related_GTPase"/>
</dbReference>
<reference evidence="5 6" key="1">
    <citation type="submission" date="2023-01" db="EMBL/GenBank/DDBJ databases">
        <title>Analysis of 21 Apiospora genomes using comparative genomics revels a genus with tremendous synthesis potential of carbohydrate active enzymes and secondary metabolites.</title>
        <authorList>
            <person name="Sorensen T."/>
        </authorList>
    </citation>
    <scope>NUCLEOTIDE SEQUENCE [LARGE SCALE GENOMIC DNA]</scope>
    <source>
        <strain evidence="5 6">CBS 33761</strain>
    </source>
</reference>
<protein>
    <recommendedName>
        <fullName evidence="2">small monomeric GTPase</fullName>
        <ecNumber evidence="2">3.6.5.2</ecNumber>
    </recommendedName>
</protein>
<dbReference type="PROSITE" id="PS51419">
    <property type="entry name" value="RAB"/>
    <property type="match status" value="1"/>
</dbReference>
<evidence type="ECO:0000313" key="6">
    <source>
        <dbReference type="Proteomes" id="UP001444661"/>
    </source>
</evidence>
<gene>
    <name evidence="5" type="ORF">PG993_010755</name>
</gene>
<keyword evidence="3" id="KW-0378">Hydrolase</keyword>
<dbReference type="InterPro" id="IPR027417">
    <property type="entry name" value="P-loop_NTPase"/>
</dbReference>
<sequence>MLIGNKKDLKGKREVSAQDGRALADELGCKFLETSAKDYQAVEGVFHDSIKILNGNCVETSAKGYQAVEGVFNNSIEMVNGNCGRKSIWDYVRNVVTSYVCGI</sequence>
<organism evidence="5 6">
    <name type="scientific">Apiospora rasikravindrae</name>
    <dbReference type="NCBI Taxonomy" id="990691"/>
    <lineage>
        <taxon>Eukaryota</taxon>
        <taxon>Fungi</taxon>
        <taxon>Dikarya</taxon>
        <taxon>Ascomycota</taxon>
        <taxon>Pezizomycotina</taxon>
        <taxon>Sordariomycetes</taxon>
        <taxon>Xylariomycetidae</taxon>
        <taxon>Amphisphaeriales</taxon>
        <taxon>Apiosporaceae</taxon>
        <taxon>Apiospora</taxon>
    </lineage>
</organism>
<dbReference type="Proteomes" id="UP001444661">
    <property type="component" value="Unassembled WGS sequence"/>
</dbReference>
<evidence type="ECO:0000256" key="3">
    <source>
        <dbReference type="ARBA" id="ARBA00022801"/>
    </source>
</evidence>
<evidence type="ECO:0000256" key="2">
    <source>
        <dbReference type="ARBA" id="ARBA00011984"/>
    </source>
</evidence>
<comment type="similarity">
    <text evidence="1">Belongs to the small GTPase superfamily. Ras family.</text>
</comment>
<accession>A0ABR1SCA5</accession>
<keyword evidence="6" id="KW-1185">Reference proteome</keyword>
<dbReference type="EC" id="3.6.5.2" evidence="2"/>
<dbReference type="PROSITE" id="PS51421">
    <property type="entry name" value="RAS"/>
    <property type="match status" value="1"/>
</dbReference>
<dbReference type="PANTHER" id="PTHR45704">
    <property type="entry name" value="RAS-LIKE FAMILY MEMBER 11"/>
    <property type="match status" value="1"/>
</dbReference>
<evidence type="ECO:0000256" key="4">
    <source>
        <dbReference type="ARBA" id="ARBA00048098"/>
    </source>
</evidence>
<dbReference type="InterPro" id="IPR001806">
    <property type="entry name" value="Small_GTPase"/>
</dbReference>
<evidence type="ECO:0000256" key="1">
    <source>
        <dbReference type="ARBA" id="ARBA00008344"/>
    </source>
</evidence>
<proteinExistence type="inferred from homology"/>
<dbReference type="EMBL" id="JAQQWK010000010">
    <property type="protein sequence ID" value="KAK8029464.1"/>
    <property type="molecule type" value="Genomic_DNA"/>
</dbReference>
<dbReference type="SUPFAM" id="SSF52540">
    <property type="entry name" value="P-loop containing nucleoside triphosphate hydrolases"/>
    <property type="match status" value="1"/>
</dbReference>
<name>A0ABR1SCA5_9PEZI</name>